<keyword evidence="2" id="KW-0472">Membrane</keyword>
<reference evidence="3 4" key="1">
    <citation type="submission" date="2023-09" db="EMBL/GenBank/DDBJ databases">
        <title>Novel taxa isolated from Blanes Bay.</title>
        <authorList>
            <person name="Rey-Velasco X."/>
            <person name="Lucena T."/>
        </authorList>
    </citation>
    <scope>NUCLEOTIDE SEQUENCE [LARGE SCALE GENOMIC DNA]</scope>
    <source>
        <strain evidence="3 4">S356</strain>
    </source>
</reference>
<comment type="caution">
    <text evidence="3">The sequence shown here is derived from an EMBL/GenBank/DDBJ whole genome shotgun (WGS) entry which is preliminary data.</text>
</comment>
<dbReference type="Proteomes" id="UP001257277">
    <property type="component" value="Unassembled WGS sequence"/>
</dbReference>
<keyword evidence="4" id="KW-1185">Reference proteome</keyword>
<gene>
    <name evidence="3" type="ORF">RQM59_00640</name>
</gene>
<organism evidence="3 4">
    <name type="scientific">Asprobacillus argus</name>
    <dbReference type="NCBI Taxonomy" id="3076534"/>
    <lineage>
        <taxon>Bacteria</taxon>
        <taxon>Pseudomonadati</taxon>
        <taxon>Bacteroidota</taxon>
        <taxon>Flavobacteriia</taxon>
        <taxon>Flavobacteriales</taxon>
        <taxon>Flavobacteriaceae</taxon>
        <taxon>Asprobacillus</taxon>
    </lineage>
</organism>
<feature type="transmembrane region" description="Helical" evidence="2">
    <location>
        <begin position="138"/>
        <end position="157"/>
    </location>
</feature>
<dbReference type="RefSeq" id="WP_349240121.1">
    <property type="nucleotide sequence ID" value="NZ_JAVTTO010000001.1"/>
</dbReference>
<protein>
    <submittedName>
        <fullName evidence="3">Uncharacterized protein</fullName>
    </submittedName>
</protein>
<accession>A0ABU3LBT1</accession>
<proteinExistence type="predicted"/>
<feature type="transmembrane region" description="Helical" evidence="2">
    <location>
        <begin position="44"/>
        <end position="65"/>
    </location>
</feature>
<evidence type="ECO:0000313" key="3">
    <source>
        <dbReference type="EMBL" id="MDT7830863.1"/>
    </source>
</evidence>
<feature type="transmembrane region" description="Helical" evidence="2">
    <location>
        <begin position="77"/>
        <end position="101"/>
    </location>
</feature>
<evidence type="ECO:0000313" key="4">
    <source>
        <dbReference type="Proteomes" id="UP001257277"/>
    </source>
</evidence>
<evidence type="ECO:0000256" key="2">
    <source>
        <dbReference type="SAM" id="Phobius"/>
    </source>
</evidence>
<keyword evidence="2" id="KW-1133">Transmembrane helix</keyword>
<feature type="region of interest" description="Disordered" evidence="1">
    <location>
        <begin position="1"/>
        <end position="21"/>
    </location>
</feature>
<keyword evidence="2" id="KW-0812">Transmembrane</keyword>
<dbReference type="EMBL" id="JAVTTO010000001">
    <property type="protein sequence ID" value="MDT7830863.1"/>
    <property type="molecule type" value="Genomic_DNA"/>
</dbReference>
<sequence>MAKEEEKKSKKKGREDTAKISHDHPREDIRLLYDFEYNAIRETALVLAKGITYYITIFLGILGYIFTQNVEDDVKCIALTTILCMSVAILGAALYITWGLVTGLRSLQDLLKSSNSKLFNDVGVVDFFKRGEKVIKRVIFFCVIVLVALVYAMIKILPSSFFQCFW</sequence>
<name>A0ABU3LBT1_9FLAO</name>
<evidence type="ECO:0000256" key="1">
    <source>
        <dbReference type="SAM" id="MobiDB-lite"/>
    </source>
</evidence>